<evidence type="ECO:0000313" key="2">
    <source>
        <dbReference type="Proteomes" id="UP000245207"/>
    </source>
</evidence>
<organism evidence="1 2">
    <name type="scientific">Artemisia annua</name>
    <name type="common">Sweet wormwood</name>
    <dbReference type="NCBI Taxonomy" id="35608"/>
    <lineage>
        <taxon>Eukaryota</taxon>
        <taxon>Viridiplantae</taxon>
        <taxon>Streptophyta</taxon>
        <taxon>Embryophyta</taxon>
        <taxon>Tracheophyta</taxon>
        <taxon>Spermatophyta</taxon>
        <taxon>Magnoliopsida</taxon>
        <taxon>eudicotyledons</taxon>
        <taxon>Gunneridae</taxon>
        <taxon>Pentapetalae</taxon>
        <taxon>asterids</taxon>
        <taxon>campanulids</taxon>
        <taxon>Asterales</taxon>
        <taxon>Asteraceae</taxon>
        <taxon>Asteroideae</taxon>
        <taxon>Anthemideae</taxon>
        <taxon>Artemisiinae</taxon>
        <taxon>Artemisia</taxon>
    </lineage>
</organism>
<dbReference type="SUPFAM" id="SSF53271">
    <property type="entry name" value="PRTase-like"/>
    <property type="match status" value="1"/>
</dbReference>
<protein>
    <submittedName>
        <fullName evidence="1">Uncharacterized protein</fullName>
    </submittedName>
</protein>
<proteinExistence type="predicted"/>
<name>A0A2U1LMB0_ARTAN</name>
<keyword evidence="2" id="KW-1185">Reference proteome</keyword>
<dbReference type="InterPro" id="IPR029057">
    <property type="entry name" value="PRTase-like"/>
</dbReference>
<dbReference type="InterPro" id="IPR000836">
    <property type="entry name" value="PRTase_dom"/>
</dbReference>
<dbReference type="EMBL" id="PKPP01008660">
    <property type="protein sequence ID" value="PWA50125.1"/>
    <property type="molecule type" value="Genomic_DNA"/>
</dbReference>
<reference evidence="1 2" key="1">
    <citation type="journal article" date="2018" name="Mol. Plant">
        <title>The genome of Artemisia annua provides insight into the evolution of Asteraceae family and artemisinin biosynthesis.</title>
        <authorList>
            <person name="Shen Q."/>
            <person name="Zhang L."/>
            <person name="Liao Z."/>
            <person name="Wang S."/>
            <person name="Yan T."/>
            <person name="Shi P."/>
            <person name="Liu M."/>
            <person name="Fu X."/>
            <person name="Pan Q."/>
            <person name="Wang Y."/>
            <person name="Lv Z."/>
            <person name="Lu X."/>
            <person name="Zhang F."/>
            <person name="Jiang W."/>
            <person name="Ma Y."/>
            <person name="Chen M."/>
            <person name="Hao X."/>
            <person name="Li L."/>
            <person name="Tang Y."/>
            <person name="Lv G."/>
            <person name="Zhou Y."/>
            <person name="Sun X."/>
            <person name="Brodelius P.E."/>
            <person name="Rose J.K.C."/>
            <person name="Tang K."/>
        </authorList>
    </citation>
    <scope>NUCLEOTIDE SEQUENCE [LARGE SCALE GENOMIC DNA]</scope>
    <source>
        <strain evidence="2">cv. Huhao1</strain>
        <tissue evidence="1">Leaf</tissue>
    </source>
</reference>
<dbReference type="AlphaFoldDB" id="A0A2U1LMB0"/>
<dbReference type="Gene3D" id="3.40.50.2020">
    <property type="match status" value="1"/>
</dbReference>
<sequence>MAKFTNEIAYQYPMIIFGRSITKGILEKWQHNQRYFGGLEMIYVANVVESDLDTPKSNPHVKNVMELASNLQSGICALAIVDKKRHGHSVAEVMNQIGDVKGKVAVMVDDMTETAYAQKDRSLSSIAEILLRGNWIEAAATCCTIRSESISRVVLRNIEHLQGNESSSSIRQKLVDRFKHALEEGGKAVRASNISSLGGRFSQSLGRQRTEVHSLGSFCQQLSDFLTECPDHTKIIAVSLFRDDEIWKWEVGVQMGKCQRKLFVLTVAECPNPEEKEEPLPHGFRLPANILLQKMIS</sequence>
<comment type="caution">
    <text evidence="1">The sequence shown here is derived from an EMBL/GenBank/DDBJ whole genome shotgun (WGS) entry which is preliminary data.</text>
</comment>
<dbReference type="CDD" id="cd06223">
    <property type="entry name" value="PRTases_typeI"/>
    <property type="match status" value="1"/>
</dbReference>
<evidence type="ECO:0000313" key="1">
    <source>
        <dbReference type="EMBL" id="PWA50125.1"/>
    </source>
</evidence>
<accession>A0A2U1LMB0</accession>
<gene>
    <name evidence="1" type="ORF">CTI12_AA472740</name>
</gene>
<dbReference type="Proteomes" id="UP000245207">
    <property type="component" value="Unassembled WGS sequence"/>
</dbReference>
<dbReference type="STRING" id="35608.A0A2U1LMB0"/>